<dbReference type="Proteomes" id="UP000518887">
    <property type="component" value="Unassembled WGS sequence"/>
</dbReference>
<evidence type="ECO:0000256" key="5">
    <source>
        <dbReference type="ARBA" id="ARBA00023458"/>
    </source>
</evidence>
<keyword evidence="1 6" id="KW-0963">Cytoplasm</keyword>
<sequence>MGFFDRFSTDIGIDLGTCNTLIYVRGKGIVVDEPSVVAVEKGTKHVWAVGAEAKRMLWKTPGNIDAIRPLADGVIADIDSCEKMIKYFISKVISRHQLFKSTRMKIGIPSCITQVERRAVIETALKAGAKEVDVIEESLAAAIGAQIPINEPAGHMICDIGGGTTEVSVISLGGMVVTKAIRVGGDKFDEAIMKYVLNVHNLRIGQQTAERLKIQIGNALQDKDKAIEKMEVRGNDAITGLPRRLEIDSVEVREALKSTVNEIVELIKVTLGETPSELAADIVERGIVMSGGGSMLKGLPKLISKETGVPVILVEKPLECVALGAGQAFDLFKDMSSDRAIYDNLND</sequence>
<dbReference type="GO" id="GO:0000902">
    <property type="term" value="P:cell morphogenesis"/>
    <property type="evidence" value="ECO:0007669"/>
    <property type="project" value="InterPro"/>
</dbReference>
<evidence type="ECO:0000256" key="4">
    <source>
        <dbReference type="ARBA" id="ARBA00022960"/>
    </source>
</evidence>
<comment type="caution">
    <text evidence="6">Lacks conserved residue(s) required for the propagation of feature annotation.</text>
</comment>
<keyword evidence="2 6" id="KW-0547">Nucleotide-binding</keyword>
<evidence type="ECO:0000256" key="6">
    <source>
        <dbReference type="HAMAP-Rule" id="MF_02207"/>
    </source>
</evidence>
<dbReference type="AlphaFoldDB" id="A0A7W8G8B7"/>
<comment type="subcellular location">
    <subcellularLocation>
        <location evidence="6">Cytoplasm</location>
    </subcellularLocation>
    <text evidence="6">Membrane-associated.</text>
</comment>
<name>A0A7W8G8B7_9SPIR</name>
<dbReference type="NCBIfam" id="TIGR00904">
    <property type="entry name" value="mreB"/>
    <property type="match status" value="1"/>
</dbReference>
<proteinExistence type="inferred from homology"/>
<dbReference type="PANTHER" id="PTHR42749:SF1">
    <property type="entry name" value="CELL SHAPE-DETERMINING PROTEIN MREB"/>
    <property type="match status" value="1"/>
</dbReference>
<evidence type="ECO:0000313" key="7">
    <source>
        <dbReference type="EMBL" id="MBB5225561.1"/>
    </source>
</evidence>
<protein>
    <recommendedName>
        <fullName evidence="6">Cell shape-determining protein MreB</fullName>
    </recommendedName>
</protein>
<keyword evidence="8" id="KW-1185">Reference proteome</keyword>
<evidence type="ECO:0000313" key="8">
    <source>
        <dbReference type="Proteomes" id="UP000518887"/>
    </source>
</evidence>
<feature type="binding site" evidence="6">
    <location>
        <begin position="162"/>
        <end position="164"/>
    </location>
    <ligand>
        <name>ATP</name>
        <dbReference type="ChEBI" id="CHEBI:30616"/>
    </ligand>
</feature>
<evidence type="ECO:0000256" key="1">
    <source>
        <dbReference type="ARBA" id="ARBA00022490"/>
    </source>
</evidence>
<dbReference type="Gene3D" id="3.30.420.40">
    <property type="match status" value="2"/>
</dbReference>
<dbReference type="NCBIfam" id="NF010539">
    <property type="entry name" value="PRK13927.1"/>
    <property type="match status" value="1"/>
</dbReference>
<evidence type="ECO:0000256" key="3">
    <source>
        <dbReference type="ARBA" id="ARBA00022840"/>
    </source>
</evidence>
<dbReference type="Pfam" id="PF06723">
    <property type="entry name" value="MreB_Mbl"/>
    <property type="match status" value="1"/>
</dbReference>
<dbReference type="GO" id="GO:0008360">
    <property type="term" value="P:regulation of cell shape"/>
    <property type="evidence" value="ECO:0007669"/>
    <property type="project" value="UniProtKB-UniRule"/>
</dbReference>
<evidence type="ECO:0000256" key="2">
    <source>
        <dbReference type="ARBA" id="ARBA00022741"/>
    </source>
</evidence>
<gene>
    <name evidence="6" type="primary">mreB</name>
    <name evidence="7" type="ORF">HNP76_000918</name>
</gene>
<comment type="function">
    <text evidence="6">Forms membrane-associated dynamic filaments that are essential for cell shape determination. Acts by regulating cell wall synthesis and cell elongation, and thus cell shape. A feedback loop between cell geometry and MreB localization may maintain elongated cell shape by targeting cell wall growth to regions of negative cell wall curvature.</text>
</comment>
<keyword evidence="3 6" id="KW-0067">ATP-binding</keyword>
<organism evidence="7 8">
    <name type="scientific">Treponema ruminis</name>
    <dbReference type="NCBI Taxonomy" id="744515"/>
    <lineage>
        <taxon>Bacteria</taxon>
        <taxon>Pseudomonadati</taxon>
        <taxon>Spirochaetota</taxon>
        <taxon>Spirochaetia</taxon>
        <taxon>Spirochaetales</taxon>
        <taxon>Treponemataceae</taxon>
        <taxon>Treponema</taxon>
    </lineage>
</organism>
<dbReference type="SUPFAM" id="SSF53067">
    <property type="entry name" value="Actin-like ATPase domain"/>
    <property type="match status" value="2"/>
</dbReference>
<dbReference type="PANTHER" id="PTHR42749">
    <property type="entry name" value="CELL SHAPE-DETERMINING PROTEIN MREB"/>
    <property type="match status" value="1"/>
</dbReference>
<dbReference type="GO" id="GO:0005737">
    <property type="term" value="C:cytoplasm"/>
    <property type="evidence" value="ECO:0007669"/>
    <property type="project" value="UniProtKB-SubCell"/>
</dbReference>
<comment type="similarity">
    <text evidence="5 6">Belongs to the FtsA/MreB family.</text>
</comment>
<dbReference type="PRINTS" id="PR01652">
    <property type="entry name" value="SHAPEPROTEIN"/>
</dbReference>
<comment type="subunit">
    <text evidence="6">Forms polymers.</text>
</comment>
<dbReference type="HAMAP" id="MF_02207">
    <property type="entry name" value="MreB"/>
    <property type="match status" value="1"/>
</dbReference>
<feature type="binding site" evidence="6">
    <location>
        <begin position="210"/>
        <end position="213"/>
    </location>
    <ligand>
        <name>ATP</name>
        <dbReference type="ChEBI" id="CHEBI:30616"/>
    </ligand>
</feature>
<dbReference type="InterPro" id="IPR043129">
    <property type="entry name" value="ATPase_NBD"/>
</dbReference>
<dbReference type="EMBL" id="JACHFQ010000003">
    <property type="protein sequence ID" value="MBB5225561.1"/>
    <property type="molecule type" value="Genomic_DNA"/>
</dbReference>
<dbReference type="InterPro" id="IPR004753">
    <property type="entry name" value="MreB"/>
</dbReference>
<dbReference type="GO" id="GO:0005524">
    <property type="term" value="F:ATP binding"/>
    <property type="evidence" value="ECO:0007669"/>
    <property type="project" value="UniProtKB-KW"/>
</dbReference>
<dbReference type="InterPro" id="IPR056546">
    <property type="entry name" value="MreB_MamK-like"/>
</dbReference>
<dbReference type="RefSeq" id="WP_184657967.1">
    <property type="nucleotide sequence ID" value="NZ_CP031518.1"/>
</dbReference>
<accession>A0A7W8G8B7</accession>
<keyword evidence="4 6" id="KW-0133">Cell shape</keyword>
<dbReference type="CDD" id="cd10225">
    <property type="entry name" value="ASKHA_NBD_MreB-like"/>
    <property type="match status" value="1"/>
</dbReference>
<reference evidence="7 8" key="1">
    <citation type="submission" date="2020-08" db="EMBL/GenBank/DDBJ databases">
        <title>Genomic Encyclopedia of Type Strains, Phase IV (KMG-IV): sequencing the most valuable type-strain genomes for metagenomic binning, comparative biology and taxonomic classification.</title>
        <authorList>
            <person name="Goeker M."/>
        </authorList>
    </citation>
    <scope>NUCLEOTIDE SEQUENCE [LARGE SCALE GENOMIC DNA]</scope>
    <source>
        <strain evidence="7 8">DSM 103462</strain>
    </source>
</reference>
<comment type="caution">
    <text evidence="7">The sequence shown here is derived from an EMBL/GenBank/DDBJ whole genome shotgun (WGS) entry which is preliminary data.</text>
</comment>